<reference evidence="3" key="1">
    <citation type="submission" date="2019-10" db="EMBL/GenBank/DDBJ databases">
        <title>Malate fermentation in French cider.</title>
        <authorList>
            <person name="Cousin F.J."/>
            <person name="Medina Fernandez S."/>
            <person name="Misery B."/>
            <person name="Laplace J.-M."/>
            <person name="Cretenet M."/>
        </authorList>
    </citation>
    <scope>NUCLEOTIDE SEQUENCE</scope>
    <source>
        <strain evidence="3">UCMA15129</strain>
    </source>
</reference>
<comment type="caution">
    <text evidence="3">The sequence shown here is derived from an EMBL/GenBank/DDBJ whole genome shotgun (WGS) entry which is preliminary data.</text>
</comment>
<accession>A0AAJ2UA39</accession>
<dbReference type="AlphaFoldDB" id="A0AAJ2UA39"/>
<name>A0AAJ2UA39_OENOE</name>
<dbReference type="InterPro" id="IPR026588">
    <property type="entry name" value="Choice_anch_A"/>
</dbReference>
<protein>
    <recommendedName>
        <fullName evidence="2">Choice-of-anchor A domain-containing protein</fullName>
    </recommendedName>
</protein>
<feature type="domain" description="Choice-of-anchor A" evidence="2">
    <location>
        <begin position="61"/>
        <end position="334"/>
    </location>
</feature>
<proteinExistence type="predicted"/>
<dbReference type="EMBL" id="WERV01000001">
    <property type="protein sequence ID" value="MDV7714424.1"/>
    <property type="molecule type" value="Genomic_DNA"/>
</dbReference>
<feature type="region of interest" description="Disordered" evidence="1">
    <location>
        <begin position="1"/>
        <end position="49"/>
    </location>
</feature>
<sequence>MSNETSSSSSSSSTSVSSSSSTSSSSSSSASTSASSSTSSQLPAAGTWKDDFPDIDSNGILGIASEFNIFAKTIQNTNSQSIKGSAATEELDTSPWNIFGTSGISYIQKTLNTTSSFESNADTLIFGDSNSFTYASQYSQYDLNPSINGLELTGFTGKLRQDIVGSKYIDFDEEFDRLDSNVSKVASYVKSSGHTPVVTSPGWEYNRQIDASNVDITNGNTKFINITASDLPTNWGSLTLTGVSDVSNVVFVVDTSGDDSSSDLNYSMSSVSGSSGKNISFIFYNNSSSPSAYTGSITLGFSVSQACSVIAPEATVSLANTSFSGNVVAKKVISTYTTQNDSKASDIDLPSDTSSLGNISVSNIPSVDFGQLGINSVDIANGNWSQNLSISGSKGQELKISVALSNNFENETSGQTADQVQWSLVDSENNQTIPFSTSDPPTASIDYTIQNNNTQESPLKNYYFQISNLKSVKYSGNYKATLTWTFTDGP</sequence>
<evidence type="ECO:0000313" key="4">
    <source>
        <dbReference type="Proteomes" id="UP001281024"/>
    </source>
</evidence>
<dbReference type="Proteomes" id="UP001281024">
    <property type="component" value="Unassembled WGS sequence"/>
</dbReference>
<evidence type="ECO:0000256" key="1">
    <source>
        <dbReference type="SAM" id="MobiDB-lite"/>
    </source>
</evidence>
<evidence type="ECO:0000313" key="3">
    <source>
        <dbReference type="EMBL" id="MDV7714424.1"/>
    </source>
</evidence>
<dbReference type="Pfam" id="PF20597">
    <property type="entry name" value="pAdhesive_15"/>
    <property type="match status" value="1"/>
</dbReference>
<gene>
    <name evidence="3" type="ORF">GA838_01325</name>
</gene>
<organism evidence="3 4">
    <name type="scientific">Oenococcus oeni</name>
    <name type="common">Leuconostoc oenos</name>
    <dbReference type="NCBI Taxonomy" id="1247"/>
    <lineage>
        <taxon>Bacteria</taxon>
        <taxon>Bacillati</taxon>
        <taxon>Bacillota</taxon>
        <taxon>Bacilli</taxon>
        <taxon>Lactobacillales</taxon>
        <taxon>Lactobacillaceae</taxon>
        <taxon>Oenococcus</taxon>
    </lineage>
</organism>
<evidence type="ECO:0000259" key="2">
    <source>
        <dbReference type="Pfam" id="PF20597"/>
    </source>
</evidence>
<feature type="compositionally biased region" description="Low complexity" evidence="1">
    <location>
        <begin position="1"/>
        <end position="40"/>
    </location>
</feature>
<dbReference type="RefSeq" id="WP_317767830.1">
    <property type="nucleotide sequence ID" value="NZ_WERV01000001.1"/>
</dbReference>